<dbReference type="Proteomes" id="UP000011086">
    <property type="component" value="Unassembled WGS sequence"/>
</dbReference>
<feature type="region of interest" description="Disordered" evidence="1">
    <location>
        <begin position="106"/>
        <end position="130"/>
    </location>
</feature>
<evidence type="ECO:0000256" key="1">
    <source>
        <dbReference type="SAM" id="MobiDB-lite"/>
    </source>
</evidence>
<sequence>MTQLSTRRRVYAETHMFIHDNERYFDDYMVHETHKPPRRLPGPGTAELRKLWLLRPKPTMIHNSGYHYMSLRDNAAKRLTWRGSFEHWNSEGIELHLDRASVDKAGRSAASRTTLSEKRSPRACQFTARG</sequence>
<accession>A0AA97P363</accession>
<organism evidence="2">
    <name type="scientific">Pyricularia oryzae (strain Y34)</name>
    <name type="common">Rice blast fungus</name>
    <name type="synonym">Magnaporthe oryzae</name>
    <dbReference type="NCBI Taxonomy" id="1143189"/>
    <lineage>
        <taxon>Eukaryota</taxon>
        <taxon>Fungi</taxon>
        <taxon>Dikarya</taxon>
        <taxon>Ascomycota</taxon>
        <taxon>Pezizomycotina</taxon>
        <taxon>Sordariomycetes</taxon>
        <taxon>Sordariomycetidae</taxon>
        <taxon>Magnaporthales</taxon>
        <taxon>Pyriculariaceae</taxon>
        <taxon>Pyricularia</taxon>
    </lineage>
</organism>
<gene>
    <name evidence="2" type="ORF">OOU_Y34scaffold00297g2</name>
</gene>
<name>A0AA97P363_PYRO3</name>
<proteinExistence type="predicted"/>
<evidence type="ECO:0000313" key="2">
    <source>
        <dbReference type="EMBL" id="ELQ41158.1"/>
    </source>
</evidence>
<reference evidence="2" key="1">
    <citation type="journal article" date="2012" name="PLoS Genet.">
        <title>Comparative analysis of the genomes of two field isolates of the rice blast fungus Magnaporthe oryzae.</title>
        <authorList>
            <person name="Xue M."/>
            <person name="Yang J."/>
            <person name="Li Z."/>
            <person name="Hu S."/>
            <person name="Yao N."/>
            <person name="Dean R.A."/>
            <person name="Zhao W."/>
            <person name="Shen M."/>
            <person name="Zhang H."/>
            <person name="Li C."/>
            <person name="Liu L."/>
            <person name="Cao L."/>
            <person name="Xu X."/>
            <person name="Xing Y."/>
            <person name="Hsiang T."/>
            <person name="Zhang Z."/>
            <person name="Xu J.R."/>
            <person name="Peng Y.L."/>
        </authorList>
    </citation>
    <scope>NUCLEOTIDE SEQUENCE</scope>
    <source>
        <strain evidence="2">Y34</strain>
    </source>
</reference>
<dbReference type="AlphaFoldDB" id="A0AA97P363"/>
<dbReference type="EMBL" id="JH793529">
    <property type="protein sequence ID" value="ELQ41158.1"/>
    <property type="molecule type" value="Genomic_DNA"/>
</dbReference>
<protein>
    <submittedName>
        <fullName evidence="2">Uncharacterized protein</fullName>
    </submittedName>
</protein>